<name>W1NTL8_AMBTC</name>
<organism evidence="1 2">
    <name type="scientific">Amborella trichopoda</name>
    <dbReference type="NCBI Taxonomy" id="13333"/>
    <lineage>
        <taxon>Eukaryota</taxon>
        <taxon>Viridiplantae</taxon>
        <taxon>Streptophyta</taxon>
        <taxon>Embryophyta</taxon>
        <taxon>Tracheophyta</taxon>
        <taxon>Spermatophyta</taxon>
        <taxon>Magnoliopsida</taxon>
        <taxon>Amborellales</taxon>
        <taxon>Amborellaceae</taxon>
        <taxon>Amborella</taxon>
    </lineage>
</organism>
<evidence type="ECO:0000313" key="1">
    <source>
        <dbReference type="EMBL" id="ERN00897.1"/>
    </source>
</evidence>
<reference evidence="2" key="1">
    <citation type="journal article" date="2013" name="Science">
        <title>The Amborella genome and the evolution of flowering plants.</title>
        <authorList>
            <consortium name="Amborella Genome Project"/>
        </authorList>
    </citation>
    <scope>NUCLEOTIDE SEQUENCE [LARGE SCALE GENOMIC DNA]</scope>
</reference>
<evidence type="ECO:0000313" key="2">
    <source>
        <dbReference type="Proteomes" id="UP000017836"/>
    </source>
</evidence>
<dbReference type="HOGENOM" id="CLU_2115096_0_0_1"/>
<accession>W1NTL8</accession>
<dbReference type="AlphaFoldDB" id="W1NTL8"/>
<sequence length="115" mass="12885">YDGVLRLAEGKKRPGQLFSLDYAWSIVLIRLISRRFPAIGCTIKGRSSEGRSWQGNQELEFEISNCTAGNDGGQLRNFYGNAMFELNPRARLNCVKLWSPMAGLHIFLSCLVGCQ</sequence>
<gene>
    <name evidence="1" type="ORF">AMTR_s00103p00142220</name>
</gene>
<proteinExistence type="predicted"/>
<dbReference type="Gramene" id="ERN00897">
    <property type="protein sequence ID" value="ERN00897"/>
    <property type="gene ID" value="AMTR_s00103p00142220"/>
</dbReference>
<keyword evidence="2" id="KW-1185">Reference proteome</keyword>
<protein>
    <submittedName>
        <fullName evidence="1">Uncharacterized protein</fullName>
    </submittedName>
</protein>
<dbReference type="EMBL" id="KI394805">
    <property type="protein sequence ID" value="ERN00897.1"/>
    <property type="molecule type" value="Genomic_DNA"/>
</dbReference>
<dbReference type="Proteomes" id="UP000017836">
    <property type="component" value="Unassembled WGS sequence"/>
</dbReference>
<feature type="non-terminal residue" evidence="1">
    <location>
        <position position="1"/>
    </location>
</feature>
<feature type="non-terminal residue" evidence="1">
    <location>
        <position position="115"/>
    </location>
</feature>